<name>A0A852X5R6_9MICO</name>
<dbReference type="EMBL" id="JACBZX010000001">
    <property type="protein sequence ID" value="NYG36760.1"/>
    <property type="molecule type" value="Genomic_DNA"/>
</dbReference>
<reference evidence="2 3" key="1">
    <citation type="submission" date="2020-07" db="EMBL/GenBank/DDBJ databases">
        <title>Sequencing the genomes of 1000 actinobacteria strains.</title>
        <authorList>
            <person name="Klenk H.-P."/>
        </authorList>
    </citation>
    <scope>NUCLEOTIDE SEQUENCE [LARGE SCALE GENOMIC DNA]</scope>
    <source>
        <strain evidence="2 3">DSM 24723</strain>
    </source>
</reference>
<dbReference type="InterPro" id="IPR019283">
    <property type="entry name" value="DUF2330"/>
</dbReference>
<evidence type="ECO:0000313" key="3">
    <source>
        <dbReference type="Proteomes" id="UP000592181"/>
    </source>
</evidence>
<comment type="caution">
    <text evidence="2">The sequence shown here is derived from an EMBL/GenBank/DDBJ whole genome shotgun (WGS) entry which is preliminary data.</text>
</comment>
<evidence type="ECO:0008006" key="4">
    <source>
        <dbReference type="Google" id="ProtNLM"/>
    </source>
</evidence>
<dbReference type="AlphaFoldDB" id="A0A852X5R6"/>
<accession>A0A852X5R6</accession>
<dbReference type="Pfam" id="PF10092">
    <property type="entry name" value="DUF2330"/>
    <property type="match status" value="1"/>
</dbReference>
<gene>
    <name evidence="2" type="ORF">BJY28_001229</name>
</gene>
<dbReference type="RefSeq" id="WP_179462214.1">
    <property type="nucleotide sequence ID" value="NZ_JACBZX010000001.1"/>
</dbReference>
<dbReference type="Proteomes" id="UP000592181">
    <property type="component" value="Unassembled WGS sequence"/>
</dbReference>
<sequence length="376" mass="40206">MRQGRGARSRARAAVTLGRAALVAVLVALLQVGGLAAPTWACACGGLEPLADGGPVVIDGETALVRHDGQTEDILLSFDMATDSESAALILPLPARAQLSLADTDTFEDLYERTRPEVVERTRWRGLGMPGFGMSGDGSGGAQVGSGVDVLEQRELGPFTVTQLTSDDAGAVTDWLGEHDYRVREPVVEATQPYLDEGWVIAAIQLSPGAEADGFDGGLQPVRASFPSDEMVYPMRMQAEAERSLPVRIYTLTEHRTVPALGDVEPELKFAGDISGDVTDGTTLAELTDGAGYLTRHDLTVRPEDATTDMTFAADSTDAPYREQVVHWQDAPWVLRLFIPSAGTFLAWAVIVPVLAVPTLLVVMLRRAWRAGQGPG</sequence>
<evidence type="ECO:0000313" key="2">
    <source>
        <dbReference type="EMBL" id="NYG36760.1"/>
    </source>
</evidence>
<proteinExistence type="predicted"/>
<keyword evidence="1" id="KW-1133">Transmembrane helix</keyword>
<keyword evidence="3" id="KW-1185">Reference proteome</keyword>
<keyword evidence="1" id="KW-0472">Membrane</keyword>
<organism evidence="2 3">
    <name type="scientific">Janibacter alkaliphilus</name>
    <dbReference type="NCBI Taxonomy" id="1069963"/>
    <lineage>
        <taxon>Bacteria</taxon>
        <taxon>Bacillati</taxon>
        <taxon>Actinomycetota</taxon>
        <taxon>Actinomycetes</taxon>
        <taxon>Micrococcales</taxon>
        <taxon>Intrasporangiaceae</taxon>
        <taxon>Janibacter</taxon>
    </lineage>
</organism>
<protein>
    <recommendedName>
        <fullName evidence="4">DUF2330 domain-containing protein</fullName>
    </recommendedName>
</protein>
<evidence type="ECO:0000256" key="1">
    <source>
        <dbReference type="SAM" id="Phobius"/>
    </source>
</evidence>
<feature type="transmembrane region" description="Helical" evidence="1">
    <location>
        <begin position="345"/>
        <end position="365"/>
    </location>
</feature>
<keyword evidence="1" id="KW-0812">Transmembrane</keyword>